<evidence type="ECO:0000313" key="1">
    <source>
        <dbReference type="EMBL" id="KAF7143393.1"/>
    </source>
</evidence>
<dbReference type="EMBL" id="WJXA01000005">
    <property type="protein sequence ID" value="KAF7143393.1"/>
    <property type="molecule type" value="Genomic_DNA"/>
</dbReference>
<comment type="caution">
    <text evidence="1">The sequence shown here is derived from an EMBL/GenBank/DDBJ whole genome shotgun (WGS) entry which is preliminary data.</text>
</comment>
<protein>
    <recommendedName>
        <fullName evidence="3">NAC domain-containing protein</fullName>
    </recommendedName>
</protein>
<dbReference type="OrthoDB" id="774757at2759"/>
<reference evidence="1" key="1">
    <citation type="submission" date="2019-11" db="EMBL/GenBank/DDBJ databases">
        <authorList>
            <person name="Liu Y."/>
            <person name="Hou J."/>
            <person name="Li T.-Q."/>
            <person name="Guan C.-H."/>
            <person name="Wu X."/>
            <person name="Wu H.-Z."/>
            <person name="Ling F."/>
            <person name="Zhang R."/>
            <person name="Shi X.-G."/>
            <person name="Ren J.-P."/>
            <person name="Chen E.-F."/>
            <person name="Sun J.-M."/>
        </authorList>
    </citation>
    <scope>NUCLEOTIDE SEQUENCE</scope>
    <source>
        <strain evidence="1">Adult_tree_wgs_1</strain>
        <tissue evidence="1">Leaves</tissue>
    </source>
</reference>
<accession>A0A834H8C3</accession>
<proteinExistence type="predicted"/>
<keyword evidence="2" id="KW-1185">Reference proteome</keyword>
<name>A0A834H8C3_RHOSS</name>
<dbReference type="Proteomes" id="UP000626092">
    <property type="component" value="Unassembled WGS sequence"/>
</dbReference>
<gene>
    <name evidence="1" type="ORF">RHSIM_Rhsim05G0100600</name>
</gene>
<evidence type="ECO:0000313" key="2">
    <source>
        <dbReference type="Proteomes" id="UP000626092"/>
    </source>
</evidence>
<dbReference type="AlphaFoldDB" id="A0A834H8C3"/>
<organism evidence="1 2">
    <name type="scientific">Rhododendron simsii</name>
    <name type="common">Sims's rhododendron</name>
    <dbReference type="NCBI Taxonomy" id="118357"/>
    <lineage>
        <taxon>Eukaryota</taxon>
        <taxon>Viridiplantae</taxon>
        <taxon>Streptophyta</taxon>
        <taxon>Embryophyta</taxon>
        <taxon>Tracheophyta</taxon>
        <taxon>Spermatophyta</taxon>
        <taxon>Magnoliopsida</taxon>
        <taxon>eudicotyledons</taxon>
        <taxon>Gunneridae</taxon>
        <taxon>Pentapetalae</taxon>
        <taxon>asterids</taxon>
        <taxon>Ericales</taxon>
        <taxon>Ericaceae</taxon>
        <taxon>Ericoideae</taxon>
        <taxon>Rhodoreae</taxon>
        <taxon>Rhododendron</taxon>
    </lineage>
</organism>
<sequence>MEPSPICSVSSNMHVQQDPETIWLLKNMPWPENSVPQHAGEINLLWNEITDESLKECHWIMYEYFLPVGNATNGKGKYVLCRIKRDDPKDTKISPRKRKNVEAATTDHDDLAVPKPSKRVRTKLVQEQKMECDSVVALEPEVVPFSEEPVVQDQSFIKIGDPHEFTLEDMDEVLRYLIDEQVPVEEQQESFVLDNDYDDFCNILLPTEVDPLGLALASSVQLLIETSEDNGQQYLNPSHIMEQNLPNVENLCSGDQESDLFLTPITRFHATTEPWPIYSLSSNMHVQEDPQNPMVAYEHVMARE</sequence>
<evidence type="ECO:0008006" key="3">
    <source>
        <dbReference type="Google" id="ProtNLM"/>
    </source>
</evidence>